<keyword evidence="4" id="KW-0732">Signal</keyword>
<dbReference type="AlphaFoldDB" id="A0A183AZ78"/>
<dbReference type="WBParaSite" id="ECPE_0001229901-mRNA-1">
    <property type="protein sequence ID" value="ECPE_0001229901-mRNA-1"/>
    <property type="gene ID" value="ECPE_0001229901"/>
</dbReference>
<dbReference type="PANTHER" id="PTHR12634:SF8">
    <property type="entry name" value="FIERY MOUNTAIN, ISOFORM D"/>
    <property type="match status" value="1"/>
</dbReference>
<gene>
    <name evidence="5" type="ORF">ECPE_LOCUS12263</name>
</gene>
<dbReference type="OrthoDB" id="295029at2759"/>
<feature type="signal peptide" evidence="4">
    <location>
        <begin position="1"/>
        <end position="34"/>
    </location>
</feature>
<evidence type="ECO:0000256" key="3">
    <source>
        <dbReference type="SAM" id="MobiDB-lite"/>
    </source>
</evidence>
<name>A0A183AZ78_9TREM</name>
<evidence type="ECO:0000256" key="2">
    <source>
        <dbReference type="ARBA" id="ARBA00023306"/>
    </source>
</evidence>
<evidence type="ECO:0000313" key="5">
    <source>
        <dbReference type="EMBL" id="VDP89535.1"/>
    </source>
</evidence>
<feature type="compositionally biased region" description="Polar residues" evidence="3">
    <location>
        <begin position="84"/>
        <end position="104"/>
    </location>
</feature>
<accession>A0A183AZ78</accession>
<keyword evidence="6" id="KW-1185">Reference proteome</keyword>
<reference evidence="7" key="1">
    <citation type="submission" date="2016-06" db="UniProtKB">
        <authorList>
            <consortium name="WormBaseParasite"/>
        </authorList>
    </citation>
    <scope>IDENTIFICATION</scope>
</reference>
<proteinExistence type="inferred from homology"/>
<evidence type="ECO:0000256" key="1">
    <source>
        <dbReference type="ARBA" id="ARBA00006180"/>
    </source>
</evidence>
<organism evidence="7">
    <name type="scientific">Echinostoma caproni</name>
    <dbReference type="NCBI Taxonomy" id="27848"/>
    <lineage>
        <taxon>Eukaryota</taxon>
        <taxon>Metazoa</taxon>
        <taxon>Spiralia</taxon>
        <taxon>Lophotrochozoa</taxon>
        <taxon>Platyhelminthes</taxon>
        <taxon>Trematoda</taxon>
        <taxon>Digenea</taxon>
        <taxon>Plagiorchiida</taxon>
        <taxon>Echinostomata</taxon>
        <taxon>Echinostomatoidea</taxon>
        <taxon>Echinostomatidae</taxon>
        <taxon>Echinostoma</taxon>
    </lineage>
</organism>
<feature type="chain" id="PRO_5043138249" evidence="4">
    <location>
        <begin position="35"/>
        <end position="295"/>
    </location>
</feature>
<dbReference type="PANTHER" id="PTHR12634">
    <property type="entry name" value="SIT4 YEAST -ASSOCIATING PROTEIN-RELATED"/>
    <property type="match status" value="1"/>
</dbReference>
<dbReference type="GO" id="GO:0019888">
    <property type="term" value="F:protein phosphatase regulator activity"/>
    <property type="evidence" value="ECO:0007669"/>
    <property type="project" value="TreeGrafter"/>
</dbReference>
<sequence length="295" mass="32186">MNTTAGLLDPPLGRCRLSIAQFFALLAALPVTTGIQEAMVKDGVLKTLMNLFELYPLNTLLHQAVRDFLVALFTHARVIENASRSNQTTTKATDEVNPTATVELSSAPEKTKCSGLPNPVTGASTPSIAKNQSDTAAPNPTSMIGKTGGSDRMEMDTTEVAFGESTKTNPNEPITTCLDESFRVILRDHLFTDWCLRLSPLPKERLTSDPDPETAPVRLSVRHPKPGYSGHLWQLANLIQDARSGPRSEWVNELLQGLNPSSLKAWDDFAQGDLAVINKEHIPDVSFTSLPAYLH</sequence>
<comment type="similarity">
    <text evidence="1">Belongs to the SAPS family.</text>
</comment>
<dbReference type="EMBL" id="UZAN01052512">
    <property type="protein sequence ID" value="VDP89535.1"/>
    <property type="molecule type" value="Genomic_DNA"/>
</dbReference>
<feature type="compositionally biased region" description="Polar residues" evidence="3">
    <location>
        <begin position="121"/>
        <end position="144"/>
    </location>
</feature>
<dbReference type="Proteomes" id="UP000272942">
    <property type="component" value="Unassembled WGS sequence"/>
</dbReference>
<reference evidence="5 6" key="2">
    <citation type="submission" date="2018-11" db="EMBL/GenBank/DDBJ databases">
        <authorList>
            <consortium name="Pathogen Informatics"/>
        </authorList>
    </citation>
    <scope>NUCLEOTIDE SEQUENCE [LARGE SCALE GENOMIC DNA]</scope>
    <source>
        <strain evidence="5 6">Egypt</strain>
    </source>
</reference>
<keyword evidence="2" id="KW-0131">Cell cycle</keyword>
<protein>
    <submittedName>
        <fullName evidence="5 7">Uncharacterized protein</fullName>
    </submittedName>
</protein>
<evidence type="ECO:0000313" key="6">
    <source>
        <dbReference type="Proteomes" id="UP000272942"/>
    </source>
</evidence>
<evidence type="ECO:0000313" key="7">
    <source>
        <dbReference type="WBParaSite" id="ECPE_0001229901-mRNA-1"/>
    </source>
</evidence>
<feature type="region of interest" description="Disordered" evidence="3">
    <location>
        <begin position="84"/>
        <end position="152"/>
    </location>
</feature>
<dbReference type="GO" id="GO:0019903">
    <property type="term" value="F:protein phosphatase binding"/>
    <property type="evidence" value="ECO:0007669"/>
    <property type="project" value="InterPro"/>
</dbReference>
<evidence type="ECO:0000256" key="4">
    <source>
        <dbReference type="SAM" id="SignalP"/>
    </source>
</evidence>
<dbReference type="InterPro" id="IPR007587">
    <property type="entry name" value="SAPS"/>
</dbReference>